<accession>A0A9Q3DPR6</accession>
<keyword evidence="2" id="KW-1185">Reference proteome</keyword>
<organism evidence="1 2">
    <name type="scientific">Austropuccinia psidii MF-1</name>
    <dbReference type="NCBI Taxonomy" id="1389203"/>
    <lineage>
        <taxon>Eukaryota</taxon>
        <taxon>Fungi</taxon>
        <taxon>Dikarya</taxon>
        <taxon>Basidiomycota</taxon>
        <taxon>Pucciniomycotina</taxon>
        <taxon>Pucciniomycetes</taxon>
        <taxon>Pucciniales</taxon>
        <taxon>Sphaerophragmiaceae</taxon>
        <taxon>Austropuccinia</taxon>
    </lineage>
</organism>
<evidence type="ECO:0000313" key="1">
    <source>
        <dbReference type="EMBL" id="MBW0507465.1"/>
    </source>
</evidence>
<dbReference type="EMBL" id="AVOT02019729">
    <property type="protein sequence ID" value="MBW0507465.1"/>
    <property type="molecule type" value="Genomic_DNA"/>
</dbReference>
<name>A0A9Q3DPR6_9BASI</name>
<evidence type="ECO:0000313" key="2">
    <source>
        <dbReference type="Proteomes" id="UP000765509"/>
    </source>
</evidence>
<proteinExistence type="predicted"/>
<sequence length="54" mass="5734">TGGPPLAHSEPYFLAIMQQMTQIMTNLQPSSSSEASGPPTFMIPSMKALAPITQ</sequence>
<dbReference type="AlphaFoldDB" id="A0A9Q3DPR6"/>
<comment type="caution">
    <text evidence="1">The sequence shown here is derived from an EMBL/GenBank/DDBJ whole genome shotgun (WGS) entry which is preliminary data.</text>
</comment>
<gene>
    <name evidence="1" type="ORF">O181_047180</name>
</gene>
<dbReference type="Proteomes" id="UP000765509">
    <property type="component" value="Unassembled WGS sequence"/>
</dbReference>
<protein>
    <submittedName>
        <fullName evidence="1">Uncharacterized protein</fullName>
    </submittedName>
</protein>
<reference evidence="1" key="1">
    <citation type="submission" date="2021-03" db="EMBL/GenBank/DDBJ databases">
        <title>Draft genome sequence of rust myrtle Austropuccinia psidii MF-1, a brazilian biotype.</title>
        <authorList>
            <person name="Quecine M.C."/>
            <person name="Pachon D.M.R."/>
            <person name="Bonatelli M.L."/>
            <person name="Correr F.H."/>
            <person name="Franceschini L.M."/>
            <person name="Leite T.F."/>
            <person name="Margarido G.R.A."/>
            <person name="Almeida C.A."/>
            <person name="Ferrarezi J.A."/>
            <person name="Labate C.A."/>
        </authorList>
    </citation>
    <scope>NUCLEOTIDE SEQUENCE</scope>
    <source>
        <strain evidence="1">MF-1</strain>
    </source>
</reference>
<feature type="non-terminal residue" evidence="1">
    <location>
        <position position="1"/>
    </location>
</feature>